<dbReference type="PANTHER" id="PTHR43244:SF1">
    <property type="entry name" value="5,10-METHYLENETETRAHYDROMETHANOPTERIN REDUCTASE"/>
    <property type="match status" value="1"/>
</dbReference>
<organism evidence="3 4">
    <name type="scientific">Kibdelosporangium aridum</name>
    <dbReference type="NCBI Taxonomy" id="2030"/>
    <lineage>
        <taxon>Bacteria</taxon>
        <taxon>Bacillati</taxon>
        <taxon>Actinomycetota</taxon>
        <taxon>Actinomycetes</taxon>
        <taxon>Pseudonocardiales</taxon>
        <taxon>Pseudonocardiaceae</taxon>
        <taxon>Kibdelosporangium</taxon>
    </lineage>
</organism>
<evidence type="ECO:0000313" key="4">
    <source>
        <dbReference type="Proteomes" id="UP000192674"/>
    </source>
</evidence>
<dbReference type="EMBL" id="FWXV01000010">
    <property type="protein sequence ID" value="SMD24458.1"/>
    <property type="molecule type" value="Genomic_DNA"/>
</dbReference>
<reference evidence="3 4" key="1">
    <citation type="submission" date="2017-04" db="EMBL/GenBank/DDBJ databases">
        <authorList>
            <person name="Afonso C.L."/>
            <person name="Miller P.J."/>
            <person name="Scott M.A."/>
            <person name="Spackman E."/>
            <person name="Goraichik I."/>
            <person name="Dimitrov K.M."/>
            <person name="Suarez D.L."/>
            <person name="Swayne D.E."/>
        </authorList>
    </citation>
    <scope>NUCLEOTIDE SEQUENCE [LARGE SCALE GENOMIC DNA]</scope>
    <source>
        <strain evidence="3 4">DSM 43828</strain>
    </source>
</reference>
<dbReference type="InterPro" id="IPR036661">
    <property type="entry name" value="Luciferase-like_sf"/>
</dbReference>
<dbReference type="Gene3D" id="3.20.20.30">
    <property type="entry name" value="Luciferase-like domain"/>
    <property type="match status" value="1"/>
</dbReference>
<dbReference type="InterPro" id="IPR011251">
    <property type="entry name" value="Luciferase-like_dom"/>
</dbReference>
<keyword evidence="1" id="KW-0560">Oxidoreductase</keyword>
<proteinExistence type="predicted"/>
<evidence type="ECO:0000259" key="2">
    <source>
        <dbReference type="Pfam" id="PF00296"/>
    </source>
</evidence>
<accession>A0A1W2FS62</accession>
<dbReference type="GO" id="GO:0016705">
    <property type="term" value="F:oxidoreductase activity, acting on paired donors, with incorporation or reduction of molecular oxygen"/>
    <property type="evidence" value="ECO:0007669"/>
    <property type="project" value="InterPro"/>
</dbReference>
<protein>
    <submittedName>
        <fullName evidence="3">Probable F420-dependent oxidoreductase, MSMEG_3544 family</fullName>
    </submittedName>
</protein>
<dbReference type="InterPro" id="IPR022402">
    <property type="entry name" value="F420_OxRdatse_MSMEG3544_pred"/>
</dbReference>
<dbReference type="PANTHER" id="PTHR43244">
    <property type="match status" value="1"/>
</dbReference>
<dbReference type="InterPro" id="IPR050564">
    <property type="entry name" value="F420-G6PD/mer"/>
</dbReference>
<dbReference type="RefSeq" id="WP_033380852.1">
    <property type="nucleotide sequence ID" value="NZ_FWXV01000010.1"/>
</dbReference>
<evidence type="ECO:0000256" key="1">
    <source>
        <dbReference type="ARBA" id="ARBA00023002"/>
    </source>
</evidence>
<dbReference type="SUPFAM" id="SSF51679">
    <property type="entry name" value="Bacterial luciferase-like"/>
    <property type="match status" value="1"/>
</dbReference>
<dbReference type="Pfam" id="PF00296">
    <property type="entry name" value="Bac_luciferase"/>
    <property type="match status" value="1"/>
</dbReference>
<dbReference type="AlphaFoldDB" id="A0A1W2FS62"/>
<dbReference type="OrthoDB" id="3773796at2"/>
<dbReference type="Proteomes" id="UP000192674">
    <property type="component" value="Unassembled WGS sequence"/>
</dbReference>
<evidence type="ECO:0000313" key="3">
    <source>
        <dbReference type="EMBL" id="SMD24458.1"/>
    </source>
</evidence>
<keyword evidence="4" id="KW-1185">Reference proteome</keyword>
<dbReference type="NCBIfam" id="TIGR03854">
    <property type="entry name" value="F420_MSMEG_3544"/>
    <property type="match status" value="1"/>
</dbReference>
<feature type="domain" description="Luciferase-like" evidence="2">
    <location>
        <begin position="13"/>
        <end position="221"/>
    </location>
</feature>
<name>A0A1W2FS62_KIBAR</name>
<sequence>MKVRIGVGLGPHEDFVEAIDHAEEIGIDSIWFSEVVFAEHVDPFIGMAYALSRTQNMKVGTGVAVLPGRNPILVAKQLASLAALAPKRVLPVFGLQPARKPERQAFPVPHGKRGELFDETMQVIRRLLTEDAVTFNGTFHTLENASIRPRPRRMDIWLAGTARPGLERTGRLADGWLGSFLTPAQSRLAKRTIEAAAAAAGREIEADHYGVSIAVATDGIPPALLDAARARQPEVDPREVIPQGWDQARDLIEEYIDAGLTKFVVRQVDPAARVRPFLDDFAAKLMPLERDIPDPV</sequence>
<gene>
    <name evidence="3" type="ORF">SAMN05661093_08559</name>
</gene>